<evidence type="ECO:0000259" key="3">
    <source>
        <dbReference type="Pfam" id="PF05239"/>
    </source>
</evidence>
<evidence type="ECO:0000313" key="4">
    <source>
        <dbReference type="EMBL" id="SMF80784.1"/>
    </source>
</evidence>
<dbReference type="Pfam" id="PF05239">
    <property type="entry name" value="PRC"/>
    <property type="match status" value="1"/>
</dbReference>
<dbReference type="PANTHER" id="PTHR36505">
    <property type="entry name" value="BLR1072 PROTEIN"/>
    <property type="match status" value="1"/>
</dbReference>
<evidence type="ECO:0000256" key="1">
    <source>
        <dbReference type="SAM" id="MobiDB-lite"/>
    </source>
</evidence>
<dbReference type="InterPro" id="IPR027275">
    <property type="entry name" value="PRC-brl_dom"/>
</dbReference>
<dbReference type="SUPFAM" id="SSF50346">
    <property type="entry name" value="PRC-barrel domain"/>
    <property type="match status" value="1"/>
</dbReference>
<dbReference type="RefSeq" id="WP_085089925.1">
    <property type="nucleotide sequence ID" value="NZ_FXAK01000007.1"/>
</dbReference>
<dbReference type="Gene3D" id="2.30.30.240">
    <property type="entry name" value="PRC-barrel domain"/>
    <property type="match status" value="1"/>
</dbReference>
<dbReference type="OrthoDB" id="8021018at2"/>
<dbReference type="PANTHER" id="PTHR36505:SF1">
    <property type="entry name" value="BLR1072 PROTEIN"/>
    <property type="match status" value="1"/>
</dbReference>
<dbReference type="EMBL" id="FXAK01000007">
    <property type="protein sequence ID" value="SMF80784.1"/>
    <property type="molecule type" value="Genomic_DNA"/>
</dbReference>
<evidence type="ECO:0000256" key="2">
    <source>
        <dbReference type="SAM" id="SignalP"/>
    </source>
</evidence>
<feature type="region of interest" description="Disordered" evidence="1">
    <location>
        <begin position="23"/>
        <end position="78"/>
    </location>
</feature>
<evidence type="ECO:0000313" key="5">
    <source>
        <dbReference type="Proteomes" id="UP000192936"/>
    </source>
</evidence>
<dbReference type="Proteomes" id="UP000192936">
    <property type="component" value="Unassembled WGS sequence"/>
</dbReference>
<feature type="compositionally biased region" description="Low complexity" evidence="1">
    <location>
        <begin position="23"/>
        <end position="41"/>
    </location>
</feature>
<feature type="compositionally biased region" description="Low complexity" evidence="1">
    <location>
        <begin position="65"/>
        <end position="74"/>
    </location>
</feature>
<feature type="domain" description="PRC-barrel" evidence="3">
    <location>
        <begin position="83"/>
        <end position="148"/>
    </location>
</feature>
<organism evidence="4 5">
    <name type="scientific">Azospirillum oryzae</name>
    <dbReference type="NCBI Taxonomy" id="286727"/>
    <lineage>
        <taxon>Bacteria</taxon>
        <taxon>Pseudomonadati</taxon>
        <taxon>Pseudomonadota</taxon>
        <taxon>Alphaproteobacteria</taxon>
        <taxon>Rhodospirillales</taxon>
        <taxon>Azospirillaceae</taxon>
        <taxon>Azospirillum</taxon>
    </lineage>
</organism>
<feature type="region of interest" description="Disordered" evidence="1">
    <location>
        <begin position="169"/>
        <end position="203"/>
    </location>
</feature>
<keyword evidence="2" id="KW-0732">Signal</keyword>
<accession>A0A1X7H723</accession>
<feature type="compositionally biased region" description="Low complexity" evidence="1">
    <location>
        <begin position="182"/>
        <end position="203"/>
    </location>
</feature>
<gene>
    <name evidence="4" type="ORF">SAMN02982917_5110</name>
</gene>
<dbReference type="AlphaFoldDB" id="A0A1X7H723"/>
<dbReference type="InterPro" id="IPR011033">
    <property type="entry name" value="PRC_barrel-like_sf"/>
</dbReference>
<protein>
    <submittedName>
        <fullName evidence="4">Sporulation protein YlmC, PRC-barrel domain family</fullName>
    </submittedName>
</protein>
<name>A0A1X7H723_9PROT</name>
<feature type="signal peptide" evidence="2">
    <location>
        <begin position="1"/>
        <end position="21"/>
    </location>
</feature>
<dbReference type="STRING" id="286727.SAMN02982917_5110"/>
<feature type="chain" id="PRO_5012914228" evidence="2">
    <location>
        <begin position="22"/>
        <end position="203"/>
    </location>
</feature>
<sequence length="203" mass="20612">MRRILIASAASLALMTGAAVAQTTSPTVGNPSSSTSSMSNTAAPDGAKTGTTSDTMKSDATKSDSMTSGSAATSGGMGGQLASADELIGKNVYGRDNNKIGEVDDVILDADGKAKQLVVSSGGFLGIGEKQVAVDYSAANWDSQNNRLNLAGMSRDDVKAMPEFKYDDTMTSLNKNRKPAETETVAPGAAPTAGSTTGTTTTK</sequence>
<proteinExistence type="predicted"/>
<reference evidence="4 5" key="1">
    <citation type="submission" date="2017-04" db="EMBL/GenBank/DDBJ databases">
        <authorList>
            <person name="Afonso C.L."/>
            <person name="Miller P.J."/>
            <person name="Scott M.A."/>
            <person name="Spackman E."/>
            <person name="Goraichik I."/>
            <person name="Dimitrov K.M."/>
            <person name="Suarez D.L."/>
            <person name="Swayne D.E."/>
        </authorList>
    </citation>
    <scope>NUCLEOTIDE SEQUENCE [LARGE SCALE GENOMIC DNA]</scope>
    <source>
        <strain evidence="4 5">A2P</strain>
    </source>
</reference>